<dbReference type="Proteomes" id="UP000009320">
    <property type="component" value="Unassembled WGS sequence"/>
</dbReference>
<reference evidence="1 2" key="1">
    <citation type="submission" date="2012-06" db="EMBL/GenBank/DDBJ databases">
        <title>Draft Genome Sequence of Lactobacillus hominis Strain CRBIP 24.179T, isolated from human intestine.</title>
        <authorList>
            <person name="Cousin S."/>
            <person name="Ma L."/>
            <person name="Bizet C."/>
            <person name="Loux V."/>
            <person name="Bouchier C."/>
            <person name="Clermont D."/>
            <person name="Creno S."/>
        </authorList>
    </citation>
    <scope>NUCLEOTIDE SEQUENCE [LARGE SCALE GENOMIC DNA]</scope>
    <source>
        <strain evidence="2">CRBIP 24.179T</strain>
    </source>
</reference>
<keyword evidence="2" id="KW-1185">Reference proteome</keyword>
<proteinExistence type="predicted"/>
<dbReference type="STRING" id="1423758.FC41_GL000045"/>
<organism evidence="1 2">
    <name type="scientific">Lactobacillus hominis DSM 23910 = CRBIP 24.179</name>
    <dbReference type="NCBI Taxonomy" id="1423758"/>
    <lineage>
        <taxon>Bacteria</taxon>
        <taxon>Bacillati</taxon>
        <taxon>Bacillota</taxon>
        <taxon>Bacilli</taxon>
        <taxon>Lactobacillales</taxon>
        <taxon>Lactobacillaceae</taxon>
        <taxon>Lactobacillus</taxon>
    </lineage>
</organism>
<dbReference type="AlphaFoldDB" id="I7KGV5"/>
<evidence type="ECO:0000313" key="1">
    <source>
        <dbReference type="EMBL" id="CCI81595.1"/>
    </source>
</evidence>
<evidence type="ECO:0000313" key="2">
    <source>
        <dbReference type="Proteomes" id="UP000009320"/>
    </source>
</evidence>
<dbReference type="RefSeq" id="WP_008470408.1">
    <property type="nucleotide sequence ID" value="NZ_AYZP01000001.1"/>
</dbReference>
<gene>
    <name evidence="1" type="ORF">BN55_09305</name>
</gene>
<protein>
    <submittedName>
        <fullName evidence="1">Uncharacterized protein</fullName>
    </submittedName>
</protein>
<sequence length="162" mass="19229">MKDLLNFHKWNQLNCEYCIFDGDEGKSFIYDLGFAEEELTIIKSHERYCLYIVVNDTADPINGIQERFSTDISFCPKCGRYLGEQINSKKQHISNELTHFEMPYIKQPAPYNHLGLPLEYSKEEAMAIMEQWLHVKFTEFKWYKQYDTPTNWCILSAYGRTK</sequence>
<name>I7KGV5_9LACO</name>
<accession>I7KGV5</accession>
<dbReference type="EMBL" id="CAKE01000004">
    <property type="protein sequence ID" value="CCI81595.1"/>
    <property type="molecule type" value="Genomic_DNA"/>
</dbReference>
<comment type="caution">
    <text evidence="1">The sequence shown here is derived from an EMBL/GenBank/DDBJ whole genome shotgun (WGS) entry which is preliminary data.</text>
</comment>
<dbReference type="GeneID" id="82846842"/>